<protein>
    <submittedName>
        <fullName evidence="1">Uncharacterized protein</fullName>
    </submittedName>
</protein>
<dbReference type="OrthoDB" id="8535086at2"/>
<reference evidence="1 2" key="1">
    <citation type="journal article" date="2018" name="Environ. Microbiol.">
        <title>Isolation and genomic characterization of Novimethylophilus kurashikiensis gen. nov. sp. nov., a new lanthanide-dependent methylotrophic species of Methylophilaceae.</title>
        <authorList>
            <person name="Lv H."/>
            <person name="Sahin N."/>
            <person name="Tani A."/>
        </authorList>
    </citation>
    <scope>NUCLEOTIDE SEQUENCE [LARGE SCALE GENOMIC DNA]</scope>
    <source>
        <strain evidence="1 2">La2-4</strain>
    </source>
</reference>
<sequence>MHVFTSDWLKRMVGKSSATPATRIVNLFAILQDWMDAPGIRPQLSDLDAAARNELQAFIHSLVSDAGLSDPEKLAFQLHFLLLGALNDELRNPGNKALERAGEAAAVMVSAAQAPARFGKSHALAAASFGLLAVMVGALTLLPVSMPQEPAVTQSHIAASLQDVVLASSRPDQLAAIYQLHDKLQTGQCSYPQALMLSADQRALFLDGVVNIDRLNATASNLDEVRQLYKKVDCSYAPAAMQL</sequence>
<organism evidence="1 2">
    <name type="scientific">Novimethylophilus kurashikiensis</name>
    <dbReference type="NCBI Taxonomy" id="1825523"/>
    <lineage>
        <taxon>Bacteria</taxon>
        <taxon>Pseudomonadati</taxon>
        <taxon>Pseudomonadota</taxon>
        <taxon>Betaproteobacteria</taxon>
        <taxon>Nitrosomonadales</taxon>
        <taxon>Methylophilaceae</taxon>
        <taxon>Novimethylophilus</taxon>
    </lineage>
</organism>
<proteinExistence type="predicted"/>
<accession>A0A2R5FAX9</accession>
<dbReference type="AlphaFoldDB" id="A0A2R5FAX9"/>
<evidence type="ECO:0000313" key="2">
    <source>
        <dbReference type="Proteomes" id="UP000245081"/>
    </source>
</evidence>
<dbReference type="EMBL" id="BDOQ01000003">
    <property type="protein sequence ID" value="GBG13841.1"/>
    <property type="molecule type" value="Genomic_DNA"/>
</dbReference>
<name>A0A2R5FAX9_9PROT</name>
<dbReference type="Proteomes" id="UP000245081">
    <property type="component" value="Unassembled WGS sequence"/>
</dbReference>
<evidence type="ECO:0000313" key="1">
    <source>
        <dbReference type="EMBL" id="GBG13841.1"/>
    </source>
</evidence>
<dbReference type="RefSeq" id="WP_146187135.1">
    <property type="nucleotide sequence ID" value="NZ_BDOQ01000003.1"/>
</dbReference>
<comment type="caution">
    <text evidence="1">The sequence shown here is derived from an EMBL/GenBank/DDBJ whole genome shotgun (WGS) entry which is preliminary data.</text>
</comment>
<gene>
    <name evidence="1" type="ORF">NMK_1393</name>
</gene>
<keyword evidence="2" id="KW-1185">Reference proteome</keyword>